<proteinExistence type="inferred from homology"/>
<evidence type="ECO:0000313" key="4">
    <source>
        <dbReference type="Proteomes" id="UP000035054"/>
    </source>
</evidence>
<protein>
    <submittedName>
        <fullName evidence="3">Epimerase</fullName>
    </submittedName>
</protein>
<dbReference type="GO" id="GO:0051082">
    <property type="term" value="F:unfolded protein binding"/>
    <property type="evidence" value="ECO:0007669"/>
    <property type="project" value="TreeGrafter"/>
</dbReference>
<evidence type="ECO:0000259" key="2">
    <source>
        <dbReference type="Pfam" id="PF08547"/>
    </source>
</evidence>
<accession>A0A6N3X7Y2</accession>
<dbReference type="EMBL" id="JXUO01000057">
    <property type="protein sequence ID" value="KKZ15154.1"/>
    <property type="molecule type" value="Genomic_DNA"/>
</dbReference>
<comment type="similarity">
    <text evidence="1">Belongs to the CIA30 family.</text>
</comment>
<dbReference type="Pfam" id="PF08547">
    <property type="entry name" value="CIA30"/>
    <property type="match status" value="1"/>
</dbReference>
<dbReference type="PANTHER" id="PTHR13194">
    <property type="entry name" value="COMPLEX I INTERMEDIATE-ASSOCIATED PROTEIN 30"/>
    <property type="match status" value="1"/>
</dbReference>
<dbReference type="Proteomes" id="UP000035054">
    <property type="component" value="Unassembled WGS sequence"/>
</dbReference>
<name>A0A6N3X7Y2_9SYNE</name>
<dbReference type="PANTHER" id="PTHR13194:SF19">
    <property type="entry name" value="NAD(P)-BINDING ROSSMANN-FOLD SUPERFAMILY PROTEIN"/>
    <property type="match status" value="1"/>
</dbReference>
<reference evidence="3 4" key="1">
    <citation type="submission" date="2015-01" db="EMBL/GenBank/DDBJ databases">
        <title>Lifestyle Evolution in Cyanobacterial Symbionts of Sponges.</title>
        <authorList>
            <person name="Burgsdorf I."/>
            <person name="Slaby B.M."/>
            <person name="Handley K.M."/>
            <person name="Haber M."/>
            <person name="Blom J."/>
            <person name="Marshall C.W."/>
            <person name="Gilbert J.A."/>
            <person name="Hentschel U."/>
            <person name="Steindler L."/>
        </authorList>
    </citation>
    <scope>NUCLEOTIDE SEQUENCE [LARGE SCALE GENOMIC DNA]</scope>
    <source>
        <strain evidence="3">142</strain>
    </source>
</reference>
<organism evidence="3 4">
    <name type="scientific">Candidatus Synechococcus spongiarum 142</name>
    <dbReference type="NCBI Taxonomy" id="1608213"/>
    <lineage>
        <taxon>Bacteria</taxon>
        <taxon>Bacillati</taxon>
        <taxon>Cyanobacteriota</taxon>
        <taxon>Cyanophyceae</taxon>
        <taxon>Synechococcales</taxon>
        <taxon>Synechococcaceae</taxon>
        <taxon>Synechococcus</taxon>
    </lineage>
</organism>
<dbReference type="AlphaFoldDB" id="A0A6N3X7Y2"/>
<dbReference type="InterPro" id="IPR039131">
    <property type="entry name" value="NDUFAF1"/>
</dbReference>
<dbReference type="InterPro" id="IPR008979">
    <property type="entry name" value="Galactose-bd-like_sf"/>
</dbReference>
<gene>
    <name evidence="3" type="ORF">TH68_01900</name>
</gene>
<feature type="domain" description="NADH:ubiquinone oxidoreductase intermediate-associated protein 30" evidence="2">
    <location>
        <begin position="12"/>
        <end position="172"/>
    </location>
</feature>
<comment type="caution">
    <text evidence="3">The sequence shown here is derived from an EMBL/GenBank/DDBJ whole genome shotgun (WGS) entry which is preliminary data.</text>
</comment>
<dbReference type="GO" id="GO:0010257">
    <property type="term" value="P:NADH dehydrogenase complex assembly"/>
    <property type="evidence" value="ECO:0007669"/>
    <property type="project" value="TreeGrafter"/>
</dbReference>
<evidence type="ECO:0000256" key="1">
    <source>
        <dbReference type="ARBA" id="ARBA00007884"/>
    </source>
</evidence>
<dbReference type="SUPFAM" id="SSF49785">
    <property type="entry name" value="Galactose-binding domain-like"/>
    <property type="match status" value="1"/>
</dbReference>
<sequence length="187" mass="20193">MQTTTLFRGDGFVGWQALNDTIMGGRSQGHCHCGSWGLEFTAQVVRRGGGFISCRSPELTPPLDLRPFSALRLVMSGDGRRYKLGLTCNDPLSRASALIPGGLRWVSEFDTAANGASTVVVPFTALRPVVRAKPVAMPISFDAQRVSRVQLLHSRFNDSGGENPGFQAGPLRFVLHAIEAIRSSPDP</sequence>
<evidence type="ECO:0000313" key="3">
    <source>
        <dbReference type="EMBL" id="KKZ15154.1"/>
    </source>
</evidence>
<dbReference type="InterPro" id="IPR013857">
    <property type="entry name" value="NADH-UbQ_OxRdtase-assoc_prot30"/>
</dbReference>